<accession>A0A1Y5T1A5</accession>
<dbReference type="AlphaFoldDB" id="A0A1Y5T1A5"/>
<reference evidence="3 4" key="1">
    <citation type="submission" date="2017-03" db="EMBL/GenBank/DDBJ databases">
        <authorList>
            <person name="Afonso C.L."/>
            <person name="Miller P.J."/>
            <person name="Scott M.A."/>
            <person name="Spackman E."/>
            <person name="Goraichik I."/>
            <person name="Dimitrov K.M."/>
            <person name="Suarez D.L."/>
            <person name="Swayne D.E."/>
        </authorList>
    </citation>
    <scope>NUCLEOTIDE SEQUENCE [LARGE SCALE GENOMIC DNA]</scope>
    <source>
        <strain evidence="3 4">CECT 8620</strain>
    </source>
</reference>
<keyword evidence="2" id="KW-0732">Signal</keyword>
<name>A0A1Y5T1A5_9RHOB</name>
<dbReference type="Gene3D" id="2.30.30.40">
    <property type="entry name" value="SH3 Domains"/>
    <property type="match status" value="2"/>
</dbReference>
<dbReference type="Pfam" id="PF06347">
    <property type="entry name" value="SH3_4"/>
    <property type="match status" value="2"/>
</dbReference>
<feature type="chain" id="PRO_5012124927" evidence="2">
    <location>
        <begin position="31"/>
        <end position="206"/>
    </location>
</feature>
<evidence type="ECO:0000256" key="1">
    <source>
        <dbReference type="SAM" id="MobiDB-lite"/>
    </source>
</evidence>
<feature type="signal peptide" evidence="2">
    <location>
        <begin position="1"/>
        <end position="30"/>
    </location>
</feature>
<dbReference type="EMBL" id="FWFS01000008">
    <property type="protein sequence ID" value="SLN53359.1"/>
    <property type="molecule type" value="Genomic_DNA"/>
</dbReference>
<feature type="compositionally biased region" description="Polar residues" evidence="1">
    <location>
        <begin position="30"/>
        <end position="48"/>
    </location>
</feature>
<gene>
    <name evidence="3" type="ORF">AQS8620_02339</name>
</gene>
<dbReference type="OrthoDB" id="9810773at2"/>
<dbReference type="InterPro" id="IPR010466">
    <property type="entry name" value="DUF1058"/>
</dbReference>
<protein>
    <submittedName>
        <fullName evidence="3">Bacterial SH3 domain protein</fullName>
    </submittedName>
</protein>
<evidence type="ECO:0000256" key="2">
    <source>
        <dbReference type="SAM" id="SignalP"/>
    </source>
</evidence>
<organism evidence="3 4">
    <name type="scientific">Aquimixticola soesokkakensis</name>
    <dbReference type="NCBI Taxonomy" id="1519096"/>
    <lineage>
        <taxon>Bacteria</taxon>
        <taxon>Pseudomonadati</taxon>
        <taxon>Pseudomonadota</taxon>
        <taxon>Alphaproteobacteria</taxon>
        <taxon>Rhodobacterales</taxon>
        <taxon>Paracoccaceae</taxon>
        <taxon>Aquimixticola</taxon>
    </lineage>
</organism>
<feature type="region of interest" description="Disordered" evidence="1">
    <location>
        <begin position="30"/>
        <end position="68"/>
    </location>
</feature>
<proteinExistence type="predicted"/>
<evidence type="ECO:0000313" key="4">
    <source>
        <dbReference type="Proteomes" id="UP000193862"/>
    </source>
</evidence>
<evidence type="ECO:0000313" key="3">
    <source>
        <dbReference type="EMBL" id="SLN53359.1"/>
    </source>
</evidence>
<dbReference type="Proteomes" id="UP000193862">
    <property type="component" value="Unassembled WGS sequence"/>
</dbReference>
<keyword evidence="4" id="KW-1185">Reference proteome</keyword>
<sequence>MGPKRRAARRLAQSAVLCVVLGWLPQGLTAQSTSNEEASTATQETAQEPSVMPEPSFEPIEPIRDRGPVTNLPLPRFVSLKASEANVRRGPSLTHRIDWVFQRRNMPLEVTEEYENWRRVRDRDGAGGWVYHTLISGVRYALVTDAHIALRTRASEQAAAVADLEQNVVARILECSEDWCRLNADGYKGWVPKTAIWGVSDAEVID</sequence>